<feature type="region of interest" description="Disordered" evidence="2">
    <location>
        <begin position="139"/>
        <end position="169"/>
    </location>
</feature>
<keyword evidence="4" id="KW-1185">Reference proteome</keyword>
<organism evidence="3 4">
    <name type="scientific">Gonium pectorale</name>
    <name type="common">Green alga</name>
    <dbReference type="NCBI Taxonomy" id="33097"/>
    <lineage>
        <taxon>Eukaryota</taxon>
        <taxon>Viridiplantae</taxon>
        <taxon>Chlorophyta</taxon>
        <taxon>core chlorophytes</taxon>
        <taxon>Chlorophyceae</taxon>
        <taxon>CS clade</taxon>
        <taxon>Chlamydomonadales</taxon>
        <taxon>Volvocaceae</taxon>
        <taxon>Gonium</taxon>
    </lineage>
</organism>
<proteinExistence type="predicted"/>
<feature type="region of interest" description="Disordered" evidence="2">
    <location>
        <begin position="36"/>
        <end position="80"/>
    </location>
</feature>
<keyword evidence="1" id="KW-0175">Coiled coil</keyword>
<feature type="region of interest" description="Disordered" evidence="2">
    <location>
        <begin position="240"/>
        <end position="265"/>
    </location>
</feature>
<comment type="caution">
    <text evidence="3">The sequence shown here is derived from an EMBL/GenBank/DDBJ whole genome shotgun (WGS) entry which is preliminary data.</text>
</comment>
<evidence type="ECO:0000313" key="4">
    <source>
        <dbReference type="Proteomes" id="UP000075714"/>
    </source>
</evidence>
<dbReference type="Proteomes" id="UP000075714">
    <property type="component" value="Unassembled WGS sequence"/>
</dbReference>
<dbReference type="OrthoDB" id="551114at2759"/>
<feature type="coiled-coil region" evidence="1">
    <location>
        <begin position="283"/>
        <end position="317"/>
    </location>
</feature>
<dbReference type="AlphaFoldDB" id="A0A150FW66"/>
<sequence>MLARTYLGHSGPCCTPAQRVTIHPAQHGRLLAVCRANSASRSSSPRVPDGLRSSWRTELFQPGGNGSSSNGNSNGSHADSASTAYRTAYSINGNGYHADDGGYGASTSYADDSYGTHEAPAEHEEHGWSSRAWHADAEENGADGASPSGDADEADEADGGEGSGPSFFTDAFRDALKQALQRSPLYGSDPYLTAGSDNEEDIPPEPTENEVETMNQPIFTDSFRSALKQSLERQQTELDKYGGYGSDDEYTAVPYVPSGPPPREMSPMEEVITTALGSSQMTLRRLNMIKNEVEAAIEREARQVERLEFALSKVQSDLAYYKSLERMMEERNRQR</sequence>
<evidence type="ECO:0000256" key="2">
    <source>
        <dbReference type="SAM" id="MobiDB-lite"/>
    </source>
</evidence>
<feature type="compositionally biased region" description="Low complexity" evidence="2">
    <location>
        <begin position="67"/>
        <end position="76"/>
    </location>
</feature>
<accession>A0A150FW66</accession>
<evidence type="ECO:0000256" key="1">
    <source>
        <dbReference type="SAM" id="Coils"/>
    </source>
</evidence>
<name>A0A150FW66_GONPE</name>
<feature type="compositionally biased region" description="Acidic residues" evidence="2">
    <location>
        <begin position="197"/>
        <end position="209"/>
    </location>
</feature>
<feature type="region of interest" description="Disordered" evidence="2">
    <location>
        <begin position="183"/>
        <end position="209"/>
    </location>
</feature>
<gene>
    <name evidence="3" type="ORF">GPECTOR_270g701</name>
</gene>
<dbReference type="EMBL" id="LSYV01000269">
    <property type="protein sequence ID" value="KXZ41827.1"/>
    <property type="molecule type" value="Genomic_DNA"/>
</dbReference>
<evidence type="ECO:0000313" key="3">
    <source>
        <dbReference type="EMBL" id="KXZ41827.1"/>
    </source>
</evidence>
<feature type="compositionally biased region" description="Acidic residues" evidence="2">
    <location>
        <begin position="150"/>
        <end position="159"/>
    </location>
</feature>
<reference evidence="4" key="1">
    <citation type="journal article" date="2016" name="Nat. Commun.">
        <title>The Gonium pectorale genome demonstrates co-option of cell cycle regulation during the evolution of multicellularity.</title>
        <authorList>
            <person name="Hanschen E.R."/>
            <person name="Marriage T.N."/>
            <person name="Ferris P.J."/>
            <person name="Hamaji T."/>
            <person name="Toyoda A."/>
            <person name="Fujiyama A."/>
            <person name="Neme R."/>
            <person name="Noguchi H."/>
            <person name="Minakuchi Y."/>
            <person name="Suzuki M."/>
            <person name="Kawai-Toyooka H."/>
            <person name="Smith D.R."/>
            <person name="Sparks H."/>
            <person name="Anderson J."/>
            <person name="Bakaric R."/>
            <person name="Luria V."/>
            <person name="Karger A."/>
            <person name="Kirschner M.W."/>
            <person name="Durand P.M."/>
            <person name="Michod R.E."/>
            <person name="Nozaki H."/>
            <person name="Olson B.J."/>
        </authorList>
    </citation>
    <scope>NUCLEOTIDE SEQUENCE [LARGE SCALE GENOMIC DNA]</scope>
    <source>
        <strain evidence="4">NIES-2863</strain>
    </source>
</reference>
<protein>
    <submittedName>
        <fullName evidence="3">Uncharacterized protein</fullName>
    </submittedName>
</protein>